<organism evidence="2 3">
    <name type="scientific">Ferrimonas sediminum</name>
    <dbReference type="NCBI Taxonomy" id="718193"/>
    <lineage>
        <taxon>Bacteria</taxon>
        <taxon>Pseudomonadati</taxon>
        <taxon>Pseudomonadota</taxon>
        <taxon>Gammaproteobacteria</taxon>
        <taxon>Alteromonadales</taxon>
        <taxon>Ferrimonadaceae</taxon>
        <taxon>Ferrimonas</taxon>
    </lineage>
</organism>
<evidence type="ECO:0000313" key="3">
    <source>
        <dbReference type="Proteomes" id="UP000199527"/>
    </source>
</evidence>
<dbReference type="Proteomes" id="UP000199527">
    <property type="component" value="Unassembled WGS sequence"/>
</dbReference>
<evidence type="ECO:0008006" key="4">
    <source>
        <dbReference type="Google" id="ProtNLM"/>
    </source>
</evidence>
<dbReference type="EMBL" id="FNEM01000004">
    <property type="protein sequence ID" value="SDI99652.1"/>
    <property type="molecule type" value="Genomic_DNA"/>
</dbReference>
<evidence type="ECO:0000256" key="1">
    <source>
        <dbReference type="SAM" id="SignalP"/>
    </source>
</evidence>
<name>A0A1G8Q4G8_9GAMM</name>
<proteinExistence type="predicted"/>
<feature type="chain" id="PRO_5011730078" description="MetA-pathway of phenol degradation" evidence="1">
    <location>
        <begin position="25"/>
        <end position="121"/>
    </location>
</feature>
<dbReference type="OrthoDB" id="6401393at2"/>
<feature type="signal peptide" evidence="1">
    <location>
        <begin position="1"/>
        <end position="24"/>
    </location>
</feature>
<gene>
    <name evidence="2" type="ORF">SAMN04488540_104183</name>
</gene>
<keyword evidence="1" id="KW-0732">Signal</keyword>
<protein>
    <recommendedName>
        <fullName evidence="4">MetA-pathway of phenol degradation</fullName>
    </recommendedName>
</protein>
<evidence type="ECO:0000313" key="2">
    <source>
        <dbReference type="EMBL" id="SDI99652.1"/>
    </source>
</evidence>
<dbReference type="AlphaFoldDB" id="A0A1G8Q4G8"/>
<accession>A0A1G8Q4G8</accession>
<keyword evidence="3" id="KW-1185">Reference proteome</keyword>
<reference evidence="3" key="1">
    <citation type="submission" date="2016-10" db="EMBL/GenBank/DDBJ databases">
        <authorList>
            <person name="Varghese N."/>
            <person name="Submissions S."/>
        </authorList>
    </citation>
    <scope>NUCLEOTIDE SEQUENCE [LARGE SCALE GENOMIC DNA]</scope>
    <source>
        <strain evidence="3">DSM 23317</strain>
    </source>
</reference>
<sequence>MQGNLLLGHSVLFGLALVAQPLQAESQWVTAPTLAYQNPNFTQIPLTLEQRWGNGPWYTQTSVSVTESHLPQLNHPTENGLGARIGGGLRLGPVNISLDLQYQQQKQQSLTVLGFRTEVNF</sequence>
<dbReference type="RefSeq" id="WP_090363964.1">
    <property type="nucleotide sequence ID" value="NZ_FNEM01000004.1"/>
</dbReference>